<protein>
    <submittedName>
        <fullName evidence="2">Uncharacterized protein</fullName>
    </submittedName>
</protein>
<dbReference type="OrthoDB" id="343058at2157"/>
<feature type="transmembrane region" description="Helical" evidence="1">
    <location>
        <begin position="42"/>
        <end position="60"/>
    </location>
</feature>
<dbReference type="RefSeq" id="WP_142443319.1">
    <property type="nucleotide sequence ID" value="NZ_SESI01000002.1"/>
</dbReference>
<gene>
    <name evidence="2" type="ORF">EWF95_06780</name>
</gene>
<keyword evidence="3" id="KW-1185">Reference proteome</keyword>
<dbReference type="Proteomes" id="UP000315385">
    <property type="component" value="Unassembled WGS sequence"/>
</dbReference>
<evidence type="ECO:0000313" key="3">
    <source>
        <dbReference type="Proteomes" id="UP000315385"/>
    </source>
</evidence>
<evidence type="ECO:0000313" key="2">
    <source>
        <dbReference type="EMBL" id="TQQ80196.1"/>
    </source>
</evidence>
<keyword evidence="1" id="KW-0472">Membrane</keyword>
<reference evidence="2 3" key="1">
    <citation type="submission" date="2019-02" db="EMBL/GenBank/DDBJ databases">
        <title>Halonotius sp. a new haloqrchaeon isolated from saline water.</title>
        <authorList>
            <person name="Duran-Viseras A."/>
            <person name="Sanchez-Porro C."/>
            <person name="Ventosa A."/>
        </authorList>
    </citation>
    <scope>NUCLEOTIDE SEQUENCE [LARGE SCALE GENOMIC DNA]</scope>
    <source>
        <strain evidence="2 3">F9-27</strain>
    </source>
</reference>
<keyword evidence="1" id="KW-0812">Transmembrane</keyword>
<sequence>MVPSMVSDTFLPPVWRIAFLGTLVSLPVTAMLRWAPAADADLGAGIMILGAFAAGAIAVRRSVSPAATGIRTGVLGGIVAVVSLAVTGLRPAITAGTGSVGSFRIGFLLVGSVVILCLAPVFGWVSGRIGGWVATTVSARFPAAASG</sequence>
<comment type="caution">
    <text evidence="2">The sequence shown here is derived from an EMBL/GenBank/DDBJ whole genome shotgun (WGS) entry which is preliminary data.</text>
</comment>
<organism evidence="2 3">
    <name type="scientific">Halonotius roseus</name>
    <dbReference type="NCBI Taxonomy" id="2511997"/>
    <lineage>
        <taxon>Archaea</taxon>
        <taxon>Methanobacteriati</taxon>
        <taxon>Methanobacteriota</taxon>
        <taxon>Stenosarchaea group</taxon>
        <taxon>Halobacteria</taxon>
        <taxon>Halobacteriales</taxon>
        <taxon>Haloferacaceae</taxon>
        <taxon>Halonotius</taxon>
    </lineage>
</organism>
<feature type="transmembrane region" description="Helical" evidence="1">
    <location>
        <begin position="105"/>
        <end position="125"/>
    </location>
</feature>
<dbReference type="InterPro" id="IPR040493">
    <property type="entry name" value="DUF5518"/>
</dbReference>
<proteinExistence type="predicted"/>
<evidence type="ECO:0000256" key="1">
    <source>
        <dbReference type="SAM" id="Phobius"/>
    </source>
</evidence>
<feature type="transmembrane region" description="Helical" evidence="1">
    <location>
        <begin position="14"/>
        <end position="35"/>
    </location>
</feature>
<feature type="transmembrane region" description="Helical" evidence="1">
    <location>
        <begin position="72"/>
        <end position="93"/>
    </location>
</feature>
<dbReference type="EMBL" id="SESI01000002">
    <property type="protein sequence ID" value="TQQ80196.1"/>
    <property type="molecule type" value="Genomic_DNA"/>
</dbReference>
<keyword evidence="1" id="KW-1133">Transmembrane helix</keyword>
<dbReference type="AlphaFoldDB" id="A0A544QMQ1"/>
<accession>A0A544QMQ1</accession>
<dbReference type="Pfam" id="PF17647">
    <property type="entry name" value="DUF5518"/>
    <property type="match status" value="1"/>
</dbReference>
<name>A0A544QMQ1_9EURY</name>